<feature type="compositionally biased region" description="Low complexity" evidence="5">
    <location>
        <begin position="349"/>
        <end position="361"/>
    </location>
</feature>
<keyword evidence="8" id="KW-1185">Reference proteome</keyword>
<feature type="compositionally biased region" description="Low complexity" evidence="5">
    <location>
        <begin position="417"/>
        <end position="428"/>
    </location>
</feature>
<dbReference type="SUPFAM" id="SSF47095">
    <property type="entry name" value="HMG-box"/>
    <property type="match status" value="1"/>
</dbReference>
<evidence type="ECO:0000313" key="8">
    <source>
        <dbReference type="Proteomes" id="UP001152562"/>
    </source>
</evidence>
<feature type="region of interest" description="Disordered" evidence="5">
    <location>
        <begin position="142"/>
        <end position="191"/>
    </location>
</feature>
<dbReference type="InterPro" id="IPR051365">
    <property type="entry name" value="TOX_HMG-box_domain"/>
</dbReference>
<proteinExistence type="predicted"/>
<dbReference type="SMART" id="SM00398">
    <property type="entry name" value="HMG"/>
    <property type="match status" value="1"/>
</dbReference>
<evidence type="ECO:0000256" key="1">
    <source>
        <dbReference type="ARBA" id="ARBA00004123"/>
    </source>
</evidence>
<dbReference type="GO" id="GO:0006357">
    <property type="term" value="P:regulation of transcription by RNA polymerase II"/>
    <property type="evidence" value="ECO:0007669"/>
    <property type="project" value="TreeGrafter"/>
</dbReference>
<evidence type="ECO:0000256" key="4">
    <source>
        <dbReference type="PROSITE-ProRule" id="PRU00267"/>
    </source>
</evidence>
<accession>A0A9P0XB29</accession>
<feature type="DNA-binding region" description="HMG box" evidence="4">
    <location>
        <begin position="255"/>
        <end position="323"/>
    </location>
</feature>
<feature type="region of interest" description="Disordered" evidence="5">
    <location>
        <begin position="1"/>
        <end position="69"/>
    </location>
</feature>
<comment type="caution">
    <text evidence="7">The sequence shown here is derived from an EMBL/GenBank/DDBJ whole genome shotgun (WGS) entry which is preliminary data.</text>
</comment>
<evidence type="ECO:0000259" key="6">
    <source>
        <dbReference type="PROSITE" id="PS50118"/>
    </source>
</evidence>
<dbReference type="FunFam" id="1.10.30.10:FF:000005">
    <property type="entry name" value="TOX high mobility group box family member 3"/>
    <property type="match status" value="1"/>
</dbReference>
<dbReference type="GO" id="GO:0031490">
    <property type="term" value="F:chromatin DNA binding"/>
    <property type="evidence" value="ECO:0007669"/>
    <property type="project" value="TreeGrafter"/>
</dbReference>
<feature type="domain" description="HMG box" evidence="6">
    <location>
        <begin position="255"/>
        <end position="323"/>
    </location>
</feature>
<sequence length="709" mass="78941">MTNFMQTENHDSTAKLSSLPQNNRNAKPGHYTMSDQTFHTPSFGDEEFDIPLIHGQHPTSGNGQNSHMQYPQMHHSAPQVGMINPAQDGLAPPGGAPSYQQPLYLQEPHPPVTTHSAACAPAGNYIIQQQPGGQQLLMLQPTQVMSGPPTPSTPNHPGPVYGSPQRSSPPGTTSDDSDDSVPSQHSQLPGDAESLLPIHYCSASRQQQTALHQMNLNMGVKRSSPEPIENGMSRGQMQKKPKVQKKKKKRDPNEPQKPVSAYALFFRDTQAAIKGQNPNASFGEVSKIVASMWDALDSEHKSVYKQKTEVAKKEYLKALAAYRASLVSKGSEQENQVIYNHNNGNANYGNYYQGQPYGNGHSPQGFVPNSTPQGYSPQNYPGGQSQNSYNGQTQQAYPSNPQQSPQTYQGNMGHPTQSYQVVPSQSPQGYQVNPATSPQNCQPNIAQSPRSYQQTQSPPNYPANAGLSPSNYRQVQSQSPPMASVHAAMQYHHGQQMQQVPQYQQQPQNHQQSQQQNQQLHQQQTPQQIHQQQTPQQIHQQQTSQQIHQQQTSQQIHQQQTSQQIHQQQTPQQIHQQQTPQQIHQQQQQSQQMHQQTQQIHQQVHQPQQAQLHQSQSQPQQTQNQTIKTEHSSNEDGASGLPQHSSEQNETRTPTSCVRQGCTNPAIANSEWEDEYCSNECVVSHCRDVFSSWVASNANNQMQSFSAVK</sequence>
<dbReference type="EMBL" id="CALOZG010000009">
    <property type="protein sequence ID" value="CAH4029605.1"/>
    <property type="molecule type" value="Genomic_DNA"/>
</dbReference>
<dbReference type="Proteomes" id="UP001152562">
    <property type="component" value="Unassembled WGS sequence"/>
</dbReference>
<feature type="region of interest" description="Disordered" evidence="5">
    <location>
        <begin position="349"/>
        <end position="661"/>
    </location>
</feature>
<evidence type="ECO:0000256" key="2">
    <source>
        <dbReference type="ARBA" id="ARBA00023125"/>
    </source>
</evidence>
<feature type="compositionally biased region" description="Low complexity" evidence="5">
    <location>
        <begin position="490"/>
        <end position="626"/>
    </location>
</feature>
<feature type="compositionally biased region" description="Pro residues" evidence="5">
    <location>
        <begin position="148"/>
        <end position="157"/>
    </location>
</feature>
<feature type="compositionally biased region" description="Polar residues" evidence="5">
    <location>
        <begin position="14"/>
        <end position="25"/>
    </location>
</feature>
<keyword evidence="3 4" id="KW-0539">Nucleus</keyword>
<gene>
    <name evidence="7" type="ORF">PIBRA_LOCUS6344</name>
</gene>
<evidence type="ECO:0000256" key="5">
    <source>
        <dbReference type="SAM" id="MobiDB-lite"/>
    </source>
</evidence>
<protein>
    <recommendedName>
        <fullName evidence="6">HMG box domain-containing protein</fullName>
    </recommendedName>
</protein>
<keyword evidence="2 4" id="KW-0238">DNA-binding</keyword>
<dbReference type="AlphaFoldDB" id="A0A9P0XB29"/>
<feature type="compositionally biased region" description="Basic residues" evidence="5">
    <location>
        <begin position="237"/>
        <end position="250"/>
    </location>
</feature>
<name>A0A9P0XB29_PIEBR</name>
<evidence type="ECO:0000256" key="3">
    <source>
        <dbReference type="ARBA" id="ARBA00023242"/>
    </source>
</evidence>
<organism evidence="7 8">
    <name type="scientific">Pieris brassicae</name>
    <name type="common">White butterfly</name>
    <name type="synonym">Large white butterfly</name>
    <dbReference type="NCBI Taxonomy" id="7116"/>
    <lineage>
        <taxon>Eukaryota</taxon>
        <taxon>Metazoa</taxon>
        <taxon>Ecdysozoa</taxon>
        <taxon>Arthropoda</taxon>
        <taxon>Hexapoda</taxon>
        <taxon>Insecta</taxon>
        <taxon>Pterygota</taxon>
        <taxon>Neoptera</taxon>
        <taxon>Endopterygota</taxon>
        <taxon>Lepidoptera</taxon>
        <taxon>Glossata</taxon>
        <taxon>Ditrysia</taxon>
        <taxon>Papilionoidea</taxon>
        <taxon>Pieridae</taxon>
        <taxon>Pierinae</taxon>
        <taxon>Pieris</taxon>
    </lineage>
</organism>
<feature type="region of interest" description="Disordered" evidence="5">
    <location>
        <begin position="220"/>
        <end position="258"/>
    </location>
</feature>
<feature type="compositionally biased region" description="Polar residues" evidence="5">
    <location>
        <begin position="429"/>
        <end position="458"/>
    </location>
</feature>
<dbReference type="PROSITE" id="PS50118">
    <property type="entry name" value="HMG_BOX_2"/>
    <property type="match status" value="1"/>
</dbReference>
<dbReference type="Gene3D" id="1.10.30.10">
    <property type="entry name" value="High mobility group box domain"/>
    <property type="match status" value="1"/>
</dbReference>
<dbReference type="PANTHER" id="PTHR45781">
    <property type="entry name" value="AGAP000281-PA"/>
    <property type="match status" value="1"/>
</dbReference>
<feature type="compositionally biased region" description="Polar residues" evidence="5">
    <location>
        <begin position="367"/>
        <end position="416"/>
    </location>
</feature>
<dbReference type="PANTHER" id="PTHR45781:SF1">
    <property type="entry name" value="HMG BOX DOMAIN-CONTAINING PROTEIN"/>
    <property type="match status" value="1"/>
</dbReference>
<feature type="compositionally biased region" description="Polar residues" evidence="5">
    <location>
        <begin position="642"/>
        <end position="661"/>
    </location>
</feature>
<evidence type="ECO:0000313" key="7">
    <source>
        <dbReference type="EMBL" id="CAH4029605.1"/>
    </source>
</evidence>
<reference evidence="7" key="1">
    <citation type="submission" date="2022-05" db="EMBL/GenBank/DDBJ databases">
        <authorList>
            <person name="Okamura Y."/>
        </authorList>
    </citation>
    <scope>NUCLEOTIDE SEQUENCE</scope>
</reference>
<dbReference type="InterPro" id="IPR009071">
    <property type="entry name" value="HMG_box_dom"/>
</dbReference>
<dbReference type="GO" id="GO:0005634">
    <property type="term" value="C:nucleus"/>
    <property type="evidence" value="ECO:0007669"/>
    <property type="project" value="UniProtKB-SubCell"/>
</dbReference>
<dbReference type="Pfam" id="PF00505">
    <property type="entry name" value="HMG_box"/>
    <property type="match status" value="1"/>
</dbReference>
<feature type="compositionally biased region" description="Polar residues" evidence="5">
    <location>
        <begin position="467"/>
        <end position="481"/>
    </location>
</feature>
<comment type="subcellular location">
    <subcellularLocation>
        <location evidence="1">Nucleus</location>
    </subcellularLocation>
</comment>
<dbReference type="InterPro" id="IPR036910">
    <property type="entry name" value="HMG_box_dom_sf"/>
</dbReference>
<feature type="compositionally biased region" description="Polar residues" evidence="5">
    <location>
        <begin position="57"/>
        <end position="69"/>
    </location>
</feature>
<dbReference type="CDD" id="cd21995">
    <property type="entry name" value="HMG-box_TOX-like"/>
    <property type="match status" value="1"/>
</dbReference>